<feature type="region of interest" description="Disordered" evidence="1">
    <location>
        <begin position="1"/>
        <end position="65"/>
    </location>
</feature>
<gene>
    <name evidence="2" type="ORF">PPGU16_38880</name>
</gene>
<keyword evidence="3" id="KW-1185">Reference proteome</keyword>
<dbReference type="EMBL" id="AP023175">
    <property type="protein sequence ID" value="BCF90821.1"/>
    <property type="molecule type" value="Genomic_DNA"/>
</dbReference>
<name>A0A7I8BRM2_9BURK</name>
<feature type="compositionally biased region" description="Basic and acidic residues" evidence="1">
    <location>
        <begin position="8"/>
        <end position="27"/>
    </location>
</feature>
<organism evidence="2 3">
    <name type="scientific">Paraburkholderia largidicola</name>
    <dbReference type="NCBI Taxonomy" id="3014751"/>
    <lineage>
        <taxon>Bacteria</taxon>
        <taxon>Pseudomonadati</taxon>
        <taxon>Pseudomonadota</taxon>
        <taxon>Betaproteobacteria</taxon>
        <taxon>Burkholderiales</taxon>
        <taxon>Burkholderiaceae</taxon>
        <taxon>Paraburkholderia</taxon>
    </lineage>
</organism>
<protein>
    <submittedName>
        <fullName evidence="2">Uncharacterized protein</fullName>
    </submittedName>
</protein>
<feature type="compositionally biased region" description="Basic and acidic residues" evidence="1">
    <location>
        <begin position="34"/>
        <end position="53"/>
    </location>
</feature>
<dbReference type="AlphaFoldDB" id="A0A7I8BRM2"/>
<dbReference type="KEGG" id="plad:PPGU16_38880"/>
<proteinExistence type="predicted"/>
<evidence type="ECO:0000256" key="1">
    <source>
        <dbReference type="SAM" id="MobiDB-lite"/>
    </source>
</evidence>
<reference evidence="2 3" key="1">
    <citation type="journal article" date="2020" name="Genes (Basel)">
        <title>Genomic Comparison of Insect Gut Symbionts from Divergent Burkholderia Subclades.</title>
        <authorList>
            <person name="Takeshita K."/>
            <person name="Kikuchi Y."/>
        </authorList>
    </citation>
    <scope>NUCLEOTIDE SEQUENCE [LARGE SCALE GENOMIC DNA]</scope>
    <source>
        <strain evidence="2 3">PGU16</strain>
    </source>
</reference>
<accession>A0A7I8BRM2</accession>
<evidence type="ECO:0000313" key="3">
    <source>
        <dbReference type="Proteomes" id="UP000510888"/>
    </source>
</evidence>
<evidence type="ECO:0000313" key="2">
    <source>
        <dbReference type="EMBL" id="BCF90821.1"/>
    </source>
</evidence>
<sequence length="65" mass="7331">MARHVHRSCHEPHHEDRIDIMTRDPIPHDNPTARPDDAPRGEPEPPDTSKDLPELPDPVEVGEDG</sequence>
<dbReference type="Proteomes" id="UP000510888">
    <property type="component" value="Chromosome 2"/>
</dbReference>